<name>A0A419SZ57_9FIRM</name>
<dbReference type="RefSeq" id="WP_120169972.1">
    <property type="nucleotide sequence ID" value="NZ_MCIB01000034.1"/>
</dbReference>
<organism evidence="2 3">
    <name type="scientific">Thermohalobacter berrensis</name>
    <dbReference type="NCBI Taxonomy" id="99594"/>
    <lineage>
        <taxon>Bacteria</taxon>
        <taxon>Bacillati</taxon>
        <taxon>Bacillota</taxon>
        <taxon>Tissierellia</taxon>
        <taxon>Tissierellales</taxon>
        <taxon>Thermohalobacteraceae</taxon>
        <taxon>Thermohalobacter</taxon>
    </lineage>
</organism>
<gene>
    <name evidence="2" type="ORF">BET03_04135</name>
</gene>
<accession>A0A419SZ57</accession>
<comment type="caution">
    <text evidence="2">The sequence shown here is derived from an EMBL/GenBank/DDBJ whole genome shotgun (WGS) entry which is preliminary data.</text>
</comment>
<feature type="transmembrane region" description="Helical" evidence="1">
    <location>
        <begin position="12"/>
        <end position="35"/>
    </location>
</feature>
<dbReference type="Proteomes" id="UP000284177">
    <property type="component" value="Unassembled WGS sequence"/>
</dbReference>
<sequence length="163" mass="18736">MNYKNLAKISCKIISIYVFIKFISFIPTTIFMFKLNNNRSILPILTSAILYFMLSILLWSFADKLSYYMVGNKHKEVEHKRVEIDYNKLHYIAFSVVGLVMIAFSISNVITDIIQMYKMAESNPNLNLYKAEIIGELFKLLIGLWLLLGAKGIVNGIKALRKA</sequence>
<keyword evidence="1" id="KW-1133">Transmembrane helix</keyword>
<dbReference type="EMBL" id="MCIB01000034">
    <property type="protein sequence ID" value="RKD30534.1"/>
    <property type="molecule type" value="Genomic_DNA"/>
</dbReference>
<evidence type="ECO:0000313" key="3">
    <source>
        <dbReference type="Proteomes" id="UP000284177"/>
    </source>
</evidence>
<evidence type="ECO:0000256" key="1">
    <source>
        <dbReference type="SAM" id="Phobius"/>
    </source>
</evidence>
<feature type="transmembrane region" description="Helical" evidence="1">
    <location>
        <begin position="89"/>
        <end position="117"/>
    </location>
</feature>
<feature type="transmembrane region" description="Helical" evidence="1">
    <location>
        <begin position="41"/>
        <end position="62"/>
    </location>
</feature>
<feature type="transmembrane region" description="Helical" evidence="1">
    <location>
        <begin position="137"/>
        <end position="157"/>
    </location>
</feature>
<dbReference type="OrthoDB" id="1798417at2"/>
<keyword evidence="1" id="KW-0812">Transmembrane</keyword>
<dbReference type="AlphaFoldDB" id="A0A419SZ57"/>
<keyword evidence="3" id="KW-1185">Reference proteome</keyword>
<evidence type="ECO:0000313" key="2">
    <source>
        <dbReference type="EMBL" id="RKD30534.1"/>
    </source>
</evidence>
<protein>
    <submittedName>
        <fullName evidence="2">Uncharacterized protein</fullName>
    </submittedName>
</protein>
<proteinExistence type="predicted"/>
<keyword evidence="1" id="KW-0472">Membrane</keyword>
<reference evidence="2 3" key="1">
    <citation type="submission" date="2016-08" db="EMBL/GenBank/DDBJ databases">
        <title>Novel Firmicutes and Novel Genomes.</title>
        <authorList>
            <person name="Poppleton D.I."/>
            <person name="Gribaldo S."/>
        </authorList>
    </citation>
    <scope>NUCLEOTIDE SEQUENCE [LARGE SCALE GENOMIC DNA]</scope>
    <source>
        <strain evidence="2 3">CTT3</strain>
    </source>
</reference>